<sequence length="146" mass="17065">SLAIRIQIEFWDYKTDWGLSGRTLSLIMEKDPSEYADYLFSLYPVEQYLDEAISHLPTDYYRLGLSLFKRGRSSTGLDYTWEKEYDTRGILITETVYDDFDIIIVRLEGTFRFIPFGMYFIGFSILAITAIIGVSIRKKKLRINIA</sequence>
<keyword evidence="1" id="KW-0812">Transmembrane</keyword>
<evidence type="ECO:0000313" key="2">
    <source>
        <dbReference type="EMBL" id="GAI98890.1"/>
    </source>
</evidence>
<comment type="caution">
    <text evidence="2">The sequence shown here is derived from an EMBL/GenBank/DDBJ whole genome shotgun (WGS) entry which is preliminary data.</text>
</comment>
<feature type="transmembrane region" description="Helical" evidence="1">
    <location>
        <begin position="116"/>
        <end position="136"/>
    </location>
</feature>
<keyword evidence="1" id="KW-0472">Membrane</keyword>
<keyword evidence="1" id="KW-1133">Transmembrane helix</keyword>
<dbReference type="AlphaFoldDB" id="X1UG78"/>
<protein>
    <submittedName>
        <fullName evidence="2">Uncharacterized protein</fullName>
    </submittedName>
</protein>
<gene>
    <name evidence="2" type="ORF">S12H4_31554</name>
</gene>
<dbReference type="EMBL" id="BARW01018432">
    <property type="protein sequence ID" value="GAI98890.1"/>
    <property type="molecule type" value="Genomic_DNA"/>
</dbReference>
<organism evidence="2">
    <name type="scientific">marine sediment metagenome</name>
    <dbReference type="NCBI Taxonomy" id="412755"/>
    <lineage>
        <taxon>unclassified sequences</taxon>
        <taxon>metagenomes</taxon>
        <taxon>ecological metagenomes</taxon>
    </lineage>
</organism>
<reference evidence="2" key="1">
    <citation type="journal article" date="2014" name="Front. Microbiol.">
        <title>High frequency of phylogenetically diverse reductive dehalogenase-homologous genes in deep subseafloor sedimentary metagenomes.</title>
        <authorList>
            <person name="Kawai M."/>
            <person name="Futagami T."/>
            <person name="Toyoda A."/>
            <person name="Takaki Y."/>
            <person name="Nishi S."/>
            <person name="Hori S."/>
            <person name="Arai W."/>
            <person name="Tsubouchi T."/>
            <person name="Morono Y."/>
            <person name="Uchiyama I."/>
            <person name="Ito T."/>
            <person name="Fujiyama A."/>
            <person name="Inagaki F."/>
            <person name="Takami H."/>
        </authorList>
    </citation>
    <scope>NUCLEOTIDE SEQUENCE</scope>
    <source>
        <strain evidence="2">Expedition CK06-06</strain>
    </source>
</reference>
<feature type="non-terminal residue" evidence="2">
    <location>
        <position position="1"/>
    </location>
</feature>
<proteinExistence type="predicted"/>
<name>X1UG78_9ZZZZ</name>
<evidence type="ECO:0000256" key="1">
    <source>
        <dbReference type="SAM" id="Phobius"/>
    </source>
</evidence>
<accession>X1UG78</accession>